<evidence type="ECO:0000256" key="4">
    <source>
        <dbReference type="SAM" id="MobiDB-lite"/>
    </source>
</evidence>
<feature type="domain" description="RRM" evidence="5">
    <location>
        <begin position="107"/>
        <end position="185"/>
    </location>
</feature>
<dbReference type="CDD" id="cd12396">
    <property type="entry name" value="RRM1_Nop13p_fungi"/>
    <property type="match status" value="1"/>
</dbReference>
<feature type="region of interest" description="Disordered" evidence="4">
    <location>
        <begin position="1"/>
        <end position="66"/>
    </location>
</feature>
<protein>
    <recommendedName>
        <fullName evidence="5">RRM domain-containing protein</fullName>
    </recommendedName>
</protein>
<dbReference type="SMART" id="SM00360">
    <property type="entry name" value="RRM"/>
    <property type="match status" value="2"/>
</dbReference>
<dbReference type="InterPro" id="IPR000504">
    <property type="entry name" value="RRM_dom"/>
</dbReference>
<name>G7E5B7_MIXOS</name>
<feature type="compositionally biased region" description="Basic and acidic residues" evidence="4">
    <location>
        <begin position="356"/>
        <end position="365"/>
    </location>
</feature>
<dbReference type="SUPFAM" id="SSF54928">
    <property type="entry name" value="RNA-binding domain, RBD"/>
    <property type="match status" value="2"/>
</dbReference>
<keyword evidence="2 3" id="KW-0694">RNA-binding</keyword>
<dbReference type="PANTHER" id="PTHR23236">
    <property type="entry name" value="EUKARYOTIC TRANSLATION INITIATION FACTOR 4B/4H"/>
    <property type="match status" value="1"/>
</dbReference>
<feature type="region of interest" description="Disordered" evidence="4">
    <location>
        <begin position="263"/>
        <end position="290"/>
    </location>
</feature>
<dbReference type="InParanoid" id="G7E5B7"/>
<gene>
    <name evidence="6" type="primary">Mo04707</name>
    <name evidence="6" type="ORF">E5Q_04707</name>
</gene>
<evidence type="ECO:0000256" key="2">
    <source>
        <dbReference type="ARBA" id="ARBA00022884"/>
    </source>
</evidence>
<keyword evidence="1" id="KW-0677">Repeat</keyword>
<dbReference type="STRING" id="764103.G7E5B7"/>
<sequence>MPSLALTPVSPALQATQESMSLPTRPVGAEETSDKPRKSKKRKSQSEVVQVDTAQETATDAAQKEAEVVAESHKALRKKRKLEKSGIKPAETVVASEREQPAKRSGHGIWVGNMSYMTNESQLRQFFDVCGEITRIHLPEGKQKYEVNRGFAYIDFETAEATTKAIAMSEQNLIGRKLLIKDASNFEGRPATPANKATEALLASGVPLPAGTINKTSNSLSRTAKEILDRQTNDPAQTLFVGNLSFEATDALVRALFDNNAHAAAQSQKPKRAAASSSEEPEDDNPDKFTAGIRKVRLGTFEDTGKCKGWAFVDFIGIPQATAALLNPRNHRMHNRALKVEYGSAEAVRRGGGPRAKPDKKDDPAKPAAPPPKIDFAAPPEKVHKPTQEERRAAREAKAKSKARKPRDVEPRKRVKPGDALSQAPRERTAIVPGAAGRKVVFE</sequence>
<feature type="compositionally biased region" description="Low complexity" evidence="4">
    <location>
        <begin position="52"/>
        <end position="61"/>
    </location>
</feature>
<reference evidence="6 7" key="2">
    <citation type="journal article" date="2012" name="Open Biol.">
        <title>Characteristics of nucleosomes and linker DNA regions on the genome of the basidiomycete Mixia osmundae revealed by mono- and dinucleosome mapping.</title>
        <authorList>
            <person name="Nishida H."/>
            <person name="Kondo S."/>
            <person name="Matsumoto T."/>
            <person name="Suzuki Y."/>
            <person name="Yoshikawa H."/>
            <person name="Taylor T.D."/>
            <person name="Sugiyama J."/>
        </authorList>
    </citation>
    <scope>NUCLEOTIDE SEQUENCE [LARGE SCALE GENOMIC DNA]</scope>
    <source>
        <strain evidence="7">CBS 9802 / IAM 14324 / JCM 22182 / KY 12970</strain>
    </source>
</reference>
<dbReference type="InterPro" id="IPR034225">
    <property type="entry name" value="Nop13/Rnp24_RRM1"/>
</dbReference>
<dbReference type="Gene3D" id="3.30.70.330">
    <property type="match status" value="2"/>
</dbReference>
<dbReference type="PANTHER" id="PTHR23236:SF119">
    <property type="entry name" value="NUCLEAR RNA-BINDING PROTEIN SART-3"/>
    <property type="match status" value="1"/>
</dbReference>
<evidence type="ECO:0000259" key="5">
    <source>
        <dbReference type="PROSITE" id="PS50102"/>
    </source>
</evidence>
<dbReference type="RefSeq" id="XP_014569421.1">
    <property type="nucleotide sequence ID" value="XM_014713935.1"/>
</dbReference>
<feature type="region of interest" description="Disordered" evidence="4">
    <location>
        <begin position="344"/>
        <end position="443"/>
    </location>
</feature>
<dbReference type="InterPro" id="IPR012677">
    <property type="entry name" value="Nucleotide-bd_a/b_plait_sf"/>
</dbReference>
<dbReference type="PROSITE" id="PS50102">
    <property type="entry name" value="RRM"/>
    <property type="match status" value="2"/>
</dbReference>
<dbReference type="eggNOG" id="KOG4210">
    <property type="taxonomic scope" value="Eukaryota"/>
</dbReference>
<dbReference type="OMA" id="RVWVNQL"/>
<accession>G7E5B7</accession>
<comment type="caution">
    <text evidence="6">The sequence shown here is derived from an EMBL/GenBank/DDBJ whole genome shotgun (WGS) entry which is preliminary data.</text>
</comment>
<evidence type="ECO:0000313" key="7">
    <source>
        <dbReference type="Proteomes" id="UP000009131"/>
    </source>
</evidence>
<feature type="compositionally biased region" description="Basic and acidic residues" evidence="4">
    <location>
        <begin position="381"/>
        <end position="399"/>
    </location>
</feature>
<dbReference type="HOGENOM" id="CLU_027451_2_2_1"/>
<evidence type="ECO:0000256" key="1">
    <source>
        <dbReference type="ARBA" id="ARBA00022737"/>
    </source>
</evidence>
<dbReference type="InterPro" id="IPR035979">
    <property type="entry name" value="RBD_domain_sf"/>
</dbReference>
<reference evidence="6 7" key="1">
    <citation type="journal article" date="2011" name="J. Gen. Appl. Microbiol.">
        <title>Draft genome sequencing of the enigmatic basidiomycete Mixia osmundae.</title>
        <authorList>
            <person name="Nishida H."/>
            <person name="Nagatsuka Y."/>
            <person name="Sugiyama J."/>
        </authorList>
    </citation>
    <scope>NUCLEOTIDE SEQUENCE [LARGE SCALE GENOMIC DNA]</scope>
    <source>
        <strain evidence="7">CBS 9802 / IAM 14324 / JCM 22182 / KY 12970</strain>
    </source>
</reference>
<evidence type="ECO:0000313" key="6">
    <source>
        <dbReference type="EMBL" id="GAA98027.1"/>
    </source>
</evidence>
<dbReference type="OrthoDB" id="439808at2759"/>
<keyword evidence="7" id="KW-1185">Reference proteome</keyword>
<feature type="domain" description="RRM" evidence="5">
    <location>
        <begin position="237"/>
        <end position="345"/>
    </location>
</feature>
<dbReference type="AlphaFoldDB" id="G7E5B7"/>
<dbReference type="FunCoup" id="G7E5B7">
    <property type="interactions" value="289"/>
</dbReference>
<dbReference type="Proteomes" id="UP000009131">
    <property type="component" value="Unassembled WGS sequence"/>
</dbReference>
<feature type="compositionally biased region" description="Polar residues" evidence="4">
    <location>
        <begin position="13"/>
        <end position="22"/>
    </location>
</feature>
<dbReference type="Pfam" id="PF00076">
    <property type="entry name" value="RRM_1"/>
    <property type="match status" value="1"/>
</dbReference>
<dbReference type="EMBL" id="BABT02000150">
    <property type="protein sequence ID" value="GAA98027.1"/>
    <property type="molecule type" value="Genomic_DNA"/>
</dbReference>
<proteinExistence type="predicted"/>
<dbReference type="GO" id="GO:0003723">
    <property type="term" value="F:RNA binding"/>
    <property type="evidence" value="ECO:0007669"/>
    <property type="project" value="UniProtKB-UniRule"/>
</dbReference>
<evidence type="ECO:0000256" key="3">
    <source>
        <dbReference type="PROSITE-ProRule" id="PRU00176"/>
    </source>
</evidence>
<organism evidence="6 7">
    <name type="scientific">Mixia osmundae (strain CBS 9802 / IAM 14324 / JCM 22182 / KY 12970)</name>
    <dbReference type="NCBI Taxonomy" id="764103"/>
    <lineage>
        <taxon>Eukaryota</taxon>
        <taxon>Fungi</taxon>
        <taxon>Dikarya</taxon>
        <taxon>Basidiomycota</taxon>
        <taxon>Pucciniomycotina</taxon>
        <taxon>Mixiomycetes</taxon>
        <taxon>Mixiales</taxon>
        <taxon>Mixiaceae</taxon>
        <taxon>Mixia</taxon>
    </lineage>
</organism>